<evidence type="ECO:0000259" key="3">
    <source>
        <dbReference type="Pfam" id="PF00078"/>
    </source>
</evidence>
<dbReference type="Gene3D" id="3.30.70.270">
    <property type="match status" value="1"/>
</dbReference>
<dbReference type="GO" id="GO:0004523">
    <property type="term" value="F:RNA-DNA hybrid ribonuclease activity"/>
    <property type="evidence" value="ECO:0007669"/>
    <property type="project" value="UniProtKB-EC"/>
</dbReference>
<sequence length="187" mass="21842">MFHWAKWKKRMGANSSSKRPVFDEKEDVNFDHFQILRAIGKGSFGKTCYRMRCHSSAKSTFSRCLNRRGPSHQLNPILDLAGGHQMEDGNLWPCIDYRGLNAITVRYPYLLPLVPVALEQLRETWIFTKLNLRSAYNLVWIQEGDEWKTAFHITKGHYEYLVMPYGLTNAPAVFQAFINEIFNRLLR</sequence>
<protein>
    <recommendedName>
        <fullName evidence="2">ribonuclease H</fullName>
        <ecNumber evidence="2">3.1.26.4</ecNumber>
    </recommendedName>
</protein>
<proteinExistence type="inferred from homology"/>
<dbReference type="PANTHER" id="PTHR24559">
    <property type="entry name" value="TRANSPOSON TY3-I GAG-POL POLYPROTEIN"/>
    <property type="match status" value="1"/>
</dbReference>
<dbReference type="PANTHER" id="PTHR24559:SF440">
    <property type="entry name" value="RIBONUCLEASE H"/>
    <property type="match status" value="1"/>
</dbReference>
<reference evidence="4" key="1">
    <citation type="submission" date="2023-06" db="EMBL/GenBank/DDBJ databases">
        <title>Male Hemibagrus guttatus genome.</title>
        <authorList>
            <person name="Bian C."/>
        </authorList>
    </citation>
    <scope>NUCLEOTIDE SEQUENCE</scope>
    <source>
        <strain evidence="4">Male_cb2023</strain>
        <tissue evidence="4">Muscle</tissue>
    </source>
</reference>
<dbReference type="Gene3D" id="3.10.10.10">
    <property type="entry name" value="HIV Type 1 Reverse Transcriptase, subunit A, domain 1"/>
    <property type="match status" value="1"/>
</dbReference>
<dbReference type="InterPro" id="IPR053134">
    <property type="entry name" value="RNA-dir_DNA_polymerase"/>
</dbReference>
<comment type="caution">
    <text evidence="4">The sequence shown here is derived from an EMBL/GenBank/DDBJ whole genome shotgun (WGS) entry which is preliminary data.</text>
</comment>
<evidence type="ECO:0000313" key="5">
    <source>
        <dbReference type="Proteomes" id="UP001274896"/>
    </source>
</evidence>
<gene>
    <name evidence="4" type="ORF">QTP70_019073</name>
</gene>
<dbReference type="InterPro" id="IPR043502">
    <property type="entry name" value="DNA/RNA_pol_sf"/>
</dbReference>
<comment type="similarity">
    <text evidence="1">Belongs to the beta type-B retroviral polymerase family. HERV class-II K(HML-2) pol subfamily.</text>
</comment>
<name>A0AAE0VBJ2_9TELE</name>
<dbReference type="CDD" id="cd01647">
    <property type="entry name" value="RT_LTR"/>
    <property type="match status" value="1"/>
</dbReference>
<keyword evidence="5" id="KW-1185">Reference proteome</keyword>
<dbReference type="Pfam" id="PF00078">
    <property type="entry name" value="RVT_1"/>
    <property type="match status" value="1"/>
</dbReference>
<dbReference type="EMBL" id="JAUCMX010000002">
    <property type="protein sequence ID" value="KAK3554147.1"/>
    <property type="molecule type" value="Genomic_DNA"/>
</dbReference>
<evidence type="ECO:0000313" key="4">
    <source>
        <dbReference type="EMBL" id="KAK3554147.1"/>
    </source>
</evidence>
<dbReference type="Gene3D" id="3.30.200.20">
    <property type="entry name" value="Phosphorylase Kinase, domain 1"/>
    <property type="match status" value="1"/>
</dbReference>
<accession>A0AAE0VBJ2</accession>
<dbReference type="AlphaFoldDB" id="A0AAE0VBJ2"/>
<evidence type="ECO:0000256" key="2">
    <source>
        <dbReference type="ARBA" id="ARBA00012180"/>
    </source>
</evidence>
<dbReference type="Proteomes" id="UP001274896">
    <property type="component" value="Unassembled WGS sequence"/>
</dbReference>
<dbReference type="InterPro" id="IPR043128">
    <property type="entry name" value="Rev_trsase/Diguanyl_cyclase"/>
</dbReference>
<dbReference type="InterPro" id="IPR000477">
    <property type="entry name" value="RT_dom"/>
</dbReference>
<feature type="domain" description="Reverse transcriptase" evidence="3">
    <location>
        <begin position="93"/>
        <end position="185"/>
    </location>
</feature>
<organism evidence="4 5">
    <name type="scientific">Hemibagrus guttatus</name>
    <dbReference type="NCBI Taxonomy" id="175788"/>
    <lineage>
        <taxon>Eukaryota</taxon>
        <taxon>Metazoa</taxon>
        <taxon>Chordata</taxon>
        <taxon>Craniata</taxon>
        <taxon>Vertebrata</taxon>
        <taxon>Euteleostomi</taxon>
        <taxon>Actinopterygii</taxon>
        <taxon>Neopterygii</taxon>
        <taxon>Teleostei</taxon>
        <taxon>Ostariophysi</taxon>
        <taxon>Siluriformes</taxon>
        <taxon>Bagridae</taxon>
        <taxon>Hemibagrus</taxon>
    </lineage>
</organism>
<evidence type="ECO:0000256" key="1">
    <source>
        <dbReference type="ARBA" id="ARBA00010879"/>
    </source>
</evidence>
<dbReference type="EC" id="3.1.26.4" evidence="2"/>
<dbReference type="SUPFAM" id="SSF56672">
    <property type="entry name" value="DNA/RNA polymerases"/>
    <property type="match status" value="1"/>
</dbReference>